<dbReference type="EMBL" id="RKQG01000001">
    <property type="protein sequence ID" value="RPE33191.1"/>
    <property type="molecule type" value="Genomic_DNA"/>
</dbReference>
<comment type="caution">
    <text evidence="3">The sequence shown here is derived from an EMBL/GenBank/DDBJ whole genome shotgun (WGS) entry which is preliminary data.</text>
</comment>
<name>A0A3N4RQN6_9ACTN</name>
<evidence type="ECO:0000256" key="1">
    <source>
        <dbReference type="SAM" id="MobiDB-lite"/>
    </source>
</evidence>
<feature type="compositionally biased region" description="Low complexity" evidence="1">
    <location>
        <begin position="78"/>
        <end position="90"/>
    </location>
</feature>
<dbReference type="RefSeq" id="WP_123817656.1">
    <property type="nucleotide sequence ID" value="NZ_JBEYIY010000015.1"/>
</dbReference>
<sequence>MSDRPDDPGDVLVRVGGIVFGIGMLATVATFVPLFLDLTRLPTFAYWLSMLMPLGLLVALVGLFANARSSSRRRRARQAAATGTGTAAAG</sequence>
<accession>A0A3N4RQN6</accession>
<proteinExistence type="predicted"/>
<feature type="transmembrane region" description="Helical" evidence="2">
    <location>
        <begin position="44"/>
        <end position="65"/>
    </location>
</feature>
<reference evidence="3 4" key="1">
    <citation type="submission" date="2018-11" db="EMBL/GenBank/DDBJ databases">
        <title>Sequencing the genomes of 1000 actinobacteria strains.</title>
        <authorList>
            <person name="Klenk H.-P."/>
        </authorList>
    </citation>
    <scope>NUCLEOTIDE SEQUENCE [LARGE SCALE GENOMIC DNA]</scope>
    <source>
        <strain evidence="3 4">DSM 44781</strain>
    </source>
</reference>
<gene>
    <name evidence="3" type="ORF">EDD38_1470</name>
</gene>
<dbReference type="Proteomes" id="UP000266906">
    <property type="component" value="Unassembled WGS sequence"/>
</dbReference>
<evidence type="ECO:0000313" key="3">
    <source>
        <dbReference type="EMBL" id="RPE33191.1"/>
    </source>
</evidence>
<dbReference type="AlphaFoldDB" id="A0A3N4RQN6"/>
<protein>
    <submittedName>
        <fullName evidence="3">Uncharacterized protein</fullName>
    </submittedName>
</protein>
<evidence type="ECO:0000256" key="2">
    <source>
        <dbReference type="SAM" id="Phobius"/>
    </source>
</evidence>
<keyword evidence="2" id="KW-1133">Transmembrane helix</keyword>
<feature type="region of interest" description="Disordered" evidence="1">
    <location>
        <begin position="69"/>
        <end position="90"/>
    </location>
</feature>
<organism evidence="3 4">
    <name type="scientific">Kitasatospora cineracea</name>
    <dbReference type="NCBI Taxonomy" id="88074"/>
    <lineage>
        <taxon>Bacteria</taxon>
        <taxon>Bacillati</taxon>
        <taxon>Actinomycetota</taxon>
        <taxon>Actinomycetes</taxon>
        <taxon>Kitasatosporales</taxon>
        <taxon>Streptomycetaceae</taxon>
        <taxon>Kitasatospora</taxon>
    </lineage>
</organism>
<keyword evidence="4" id="KW-1185">Reference proteome</keyword>
<feature type="transmembrane region" description="Helical" evidence="2">
    <location>
        <begin position="12"/>
        <end position="32"/>
    </location>
</feature>
<evidence type="ECO:0000313" key="4">
    <source>
        <dbReference type="Proteomes" id="UP000266906"/>
    </source>
</evidence>
<keyword evidence="2" id="KW-0472">Membrane</keyword>
<keyword evidence="2" id="KW-0812">Transmembrane</keyword>